<feature type="transmembrane region" description="Helical" evidence="6">
    <location>
        <begin position="79"/>
        <end position="100"/>
    </location>
</feature>
<comment type="caution">
    <text evidence="7">The sequence shown here is derived from an EMBL/GenBank/DDBJ whole genome shotgun (WGS) entry which is preliminary data.</text>
</comment>
<evidence type="ECO:0000256" key="3">
    <source>
        <dbReference type="ARBA" id="ARBA00022692"/>
    </source>
</evidence>
<proteinExistence type="predicted"/>
<evidence type="ECO:0000256" key="6">
    <source>
        <dbReference type="SAM" id="Phobius"/>
    </source>
</evidence>
<dbReference type="PANTHER" id="PTHR42770:SF7">
    <property type="entry name" value="MEMBRANE PROTEIN"/>
    <property type="match status" value="1"/>
</dbReference>
<feature type="transmembrane region" description="Helical" evidence="6">
    <location>
        <begin position="340"/>
        <end position="361"/>
    </location>
</feature>
<feature type="transmembrane region" description="Helical" evidence="6">
    <location>
        <begin position="382"/>
        <end position="402"/>
    </location>
</feature>
<evidence type="ECO:0000313" key="8">
    <source>
        <dbReference type="Proteomes" id="UP000724149"/>
    </source>
</evidence>
<reference evidence="7 8" key="1">
    <citation type="journal article" date="2021" name="Sci. Rep.">
        <title>The distribution of antibiotic resistance genes in chicken gut microbiota commensals.</title>
        <authorList>
            <person name="Juricova H."/>
            <person name="Matiasovicova J."/>
            <person name="Kubasova T."/>
            <person name="Cejkova D."/>
            <person name="Rychlik I."/>
        </authorList>
    </citation>
    <scope>NUCLEOTIDE SEQUENCE [LARGE SCALE GENOMIC DNA]</scope>
    <source>
        <strain evidence="7 8">An564</strain>
    </source>
</reference>
<feature type="transmembrane region" description="Helical" evidence="6">
    <location>
        <begin position="120"/>
        <end position="137"/>
    </location>
</feature>
<feature type="transmembrane region" description="Helical" evidence="6">
    <location>
        <begin position="179"/>
        <end position="198"/>
    </location>
</feature>
<gene>
    <name evidence="7" type="ORF">H9X81_00345</name>
</gene>
<comment type="subcellular location">
    <subcellularLocation>
        <location evidence="1">Cell membrane</location>
        <topology evidence="1">Multi-pass membrane protein</topology>
    </subcellularLocation>
</comment>
<accession>A0ABS2GKZ7</accession>
<dbReference type="InterPro" id="IPR002293">
    <property type="entry name" value="AA/rel_permease1"/>
</dbReference>
<evidence type="ECO:0000313" key="7">
    <source>
        <dbReference type="EMBL" id="MBM6922145.1"/>
    </source>
</evidence>
<dbReference type="InterPro" id="IPR050367">
    <property type="entry name" value="APC_superfamily"/>
</dbReference>
<keyword evidence="5 6" id="KW-0472">Membrane</keyword>
<keyword evidence="2" id="KW-1003">Cell membrane</keyword>
<feature type="transmembrane region" description="Helical" evidence="6">
    <location>
        <begin position="41"/>
        <end position="67"/>
    </location>
</feature>
<protein>
    <submittedName>
        <fullName evidence="7">APC family permease</fullName>
    </submittedName>
</protein>
<name>A0ABS2GKZ7_9FIRM</name>
<sequence length="452" mass="48510">MEKEGKQLGLFDIFCLGLGGAIGSGTFVMMGSGIAATGRSIFISVAFGCLFMLTAYFFHVVMSSMFVLEGGDYDMKAMLFNPTLTGVSAIFTMMGGIGFAMYGGAISDYASMVFPVIGEYTKLVGVGIITLFFAATIKGSSFVSKINNVMTVVLIASIALFVIMGLPKVQPGFFDLDGMFAGGASGFIVSLSIMAFACQGTTMSPIAMMSVTKNSKRTIPLGVLLITVCLALIYGLMAVVAAGVLPIEQVANKNLALVAQAIFPNWLYVIFIIGGAVFTIATSLISGIAMMRYPAMRVAQDGWLPDFFKMTTKSGYPWVIQLTFYLFSILPIIFGFSLDSIVSLTMIPSMLMCFAQNISLIKIVKKFPKQWNESVIHMPTPIFNVLCVIAGICDLIVAYNLFVTMDLTGMLLVVAMCVVCVVIALIRLKSGAIDLQALENRKQAVMDEAANS</sequence>
<evidence type="ECO:0000256" key="2">
    <source>
        <dbReference type="ARBA" id="ARBA00022475"/>
    </source>
</evidence>
<dbReference type="Pfam" id="PF13520">
    <property type="entry name" value="AA_permease_2"/>
    <property type="match status" value="1"/>
</dbReference>
<evidence type="ECO:0000256" key="4">
    <source>
        <dbReference type="ARBA" id="ARBA00022989"/>
    </source>
</evidence>
<keyword evidence="8" id="KW-1185">Reference proteome</keyword>
<feature type="transmembrane region" description="Helical" evidence="6">
    <location>
        <begin position="12"/>
        <end position="35"/>
    </location>
</feature>
<evidence type="ECO:0000256" key="5">
    <source>
        <dbReference type="ARBA" id="ARBA00023136"/>
    </source>
</evidence>
<evidence type="ECO:0000256" key="1">
    <source>
        <dbReference type="ARBA" id="ARBA00004651"/>
    </source>
</evidence>
<feature type="transmembrane region" description="Helical" evidence="6">
    <location>
        <begin position="149"/>
        <end position="167"/>
    </location>
</feature>
<dbReference type="PIRSF" id="PIRSF006060">
    <property type="entry name" value="AA_transporter"/>
    <property type="match status" value="1"/>
</dbReference>
<feature type="transmembrane region" description="Helical" evidence="6">
    <location>
        <begin position="408"/>
        <end position="426"/>
    </location>
</feature>
<dbReference type="EMBL" id="JACSNR010000001">
    <property type="protein sequence ID" value="MBM6922145.1"/>
    <property type="molecule type" value="Genomic_DNA"/>
</dbReference>
<dbReference type="Proteomes" id="UP000724149">
    <property type="component" value="Unassembled WGS sequence"/>
</dbReference>
<dbReference type="RefSeq" id="WP_204719181.1">
    <property type="nucleotide sequence ID" value="NZ_JACSNR010000001.1"/>
</dbReference>
<dbReference type="PANTHER" id="PTHR42770">
    <property type="entry name" value="AMINO ACID TRANSPORTER-RELATED"/>
    <property type="match status" value="1"/>
</dbReference>
<dbReference type="Gene3D" id="1.20.1740.10">
    <property type="entry name" value="Amino acid/polyamine transporter I"/>
    <property type="match status" value="1"/>
</dbReference>
<feature type="transmembrane region" description="Helical" evidence="6">
    <location>
        <begin position="219"/>
        <end position="246"/>
    </location>
</feature>
<organism evidence="7 8">
    <name type="scientific">Hydrogenoanaerobacterium saccharovorans</name>
    <dbReference type="NCBI Taxonomy" id="474960"/>
    <lineage>
        <taxon>Bacteria</taxon>
        <taxon>Bacillati</taxon>
        <taxon>Bacillota</taxon>
        <taxon>Clostridia</taxon>
        <taxon>Eubacteriales</taxon>
        <taxon>Oscillospiraceae</taxon>
        <taxon>Hydrogenoanaerobacterium</taxon>
    </lineage>
</organism>
<feature type="transmembrane region" description="Helical" evidence="6">
    <location>
        <begin position="266"/>
        <end position="294"/>
    </location>
</feature>
<keyword evidence="4 6" id="KW-1133">Transmembrane helix</keyword>
<keyword evidence="3 6" id="KW-0812">Transmembrane</keyword>
<feature type="transmembrane region" description="Helical" evidence="6">
    <location>
        <begin position="315"/>
        <end position="334"/>
    </location>
</feature>